<dbReference type="RefSeq" id="WP_011939383.1">
    <property type="nucleotide sequence ID" value="NC_009483.1"/>
</dbReference>
<dbReference type="PROSITE" id="PS51379">
    <property type="entry name" value="4FE4S_FER_2"/>
    <property type="match status" value="2"/>
</dbReference>
<dbReference type="InterPro" id="IPR007160">
    <property type="entry name" value="DUF362"/>
</dbReference>
<dbReference type="OrthoDB" id="9807879at2"/>
<name>A5G4H9_GEOUR</name>
<dbReference type="GO" id="GO:0046872">
    <property type="term" value="F:metal ion binding"/>
    <property type="evidence" value="ECO:0007669"/>
    <property type="project" value="UniProtKB-KW"/>
</dbReference>
<feature type="domain" description="4Fe-4S ferredoxin-type" evidence="5">
    <location>
        <begin position="348"/>
        <end position="377"/>
    </location>
</feature>
<keyword evidence="7" id="KW-1185">Reference proteome</keyword>
<evidence type="ECO:0000313" key="7">
    <source>
        <dbReference type="Proteomes" id="UP000006695"/>
    </source>
</evidence>
<dbReference type="HOGENOM" id="CLU_058393_1_0_7"/>
<keyword evidence="4" id="KW-0411">Iron-sulfur</keyword>
<protein>
    <recommendedName>
        <fullName evidence="5">4Fe-4S ferredoxin-type domain-containing protein</fullName>
    </recommendedName>
</protein>
<reference evidence="6 7" key="1">
    <citation type="submission" date="2007-05" db="EMBL/GenBank/DDBJ databases">
        <title>Complete sequence of Geobacter uraniireducens Rf4.</title>
        <authorList>
            <consortium name="US DOE Joint Genome Institute"/>
            <person name="Copeland A."/>
            <person name="Lucas S."/>
            <person name="Lapidus A."/>
            <person name="Barry K."/>
            <person name="Detter J.C."/>
            <person name="Glavina del Rio T."/>
            <person name="Hammon N."/>
            <person name="Israni S."/>
            <person name="Dalin E."/>
            <person name="Tice H."/>
            <person name="Pitluck S."/>
            <person name="Chertkov O."/>
            <person name="Brettin T."/>
            <person name="Bruce D."/>
            <person name="Han C."/>
            <person name="Schmutz J."/>
            <person name="Larimer F."/>
            <person name="Land M."/>
            <person name="Hauser L."/>
            <person name="Kyrpides N."/>
            <person name="Mikhailova N."/>
            <person name="Shelobolina E."/>
            <person name="Aklujkar M."/>
            <person name="Lovley D."/>
            <person name="Richardson P."/>
        </authorList>
    </citation>
    <scope>NUCLEOTIDE SEQUENCE [LARGE SCALE GENOMIC DNA]</scope>
    <source>
        <strain evidence="6 7">Rf4</strain>
    </source>
</reference>
<dbReference type="STRING" id="351605.Gura_2519"/>
<sequence>MPIVSLQRCEEYQFEKVYGAVKKAFAGLGDPTRLLGPKGGRVLIKPNMMAAHPPDAHVCTHPEVVRAVIRLVKEHGSHPLVGDSPAGLIGKWDIDNVWKETSMERIVEEEGAEKVVFERCKITKIKTPYLEKLDEHLITSLAYECDAVINVPKFKTHTYMTMSGAVKNLYGMIPGKWKGEIHCRAPKPEDFGKIVASLAHLIKPKLTIMDAICGLEGDGPGAAGLVRNFGCVFATDDPVALDSVLAYMIGVRWDDIPVLKAAGDNCWGTVDIDQIDLVGVSKDELIIEDYLFPKKVQIRNLERFTRMVYAPTRVYPKVLEEKCKLCLRCLKSCPVKAMQLKANGGNRKQVVVEGDKCIECCCCYEVCDVNAIDLYGGKEAAV</sequence>
<organism evidence="6 7">
    <name type="scientific">Geotalea uraniireducens (strain Rf4)</name>
    <name type="common">Geobacter uraniireducens</name>
    <dbReference type="NCBI Taxonomy" id="351605"/>
    <lineage>
        <taxon>Bacteria</taxon>
        <taxon>Pseudomonadati</taxon>
        <taxon>Thermodesulfobacteriota</taxon>
        <taxon>Desulfuromonadia</taxon>
        <taxon>Geobacterales</taxon>
        <taxon>Geobacteraceae</taxon>
        <taxon>Geotalea</taxon>
    </lineage>
</organism>
<evidence type="ECO:0000256" key="2">
    <source>
        <dbReference type="ARBA" id="ARBA00022723"/>
    </source>
</evidence>
<dbReference type="AlphaFoldDB" id="A5G4H9"/>
<keyword evidence="3" id="KW-0408">Iron</keyword>
<keyword evidence="1" id="KW-0004">4Fe-4S</keyword>
<evidence type="ECO:0000256" key="1">
    <source>
        <dbReference type="ARBA" id="ARBA00022485"/>
    </source>
</evidence>
<dbReference type="Pfam" id="PF13237">
    <property type="entry name" value="Fer4_10"/>
    <property type="match status" value="1"/>
</dbReference>
<dbReference type="SUPFAM" id="SSF54862">
    <property type="entry name" value="4Fe-4S ferredoxins"/>
    <property type="match status" value="1"/>
</dbReference>
<dbReference type="PANTHER" id="PTHR43687:SF1">
    <property type="entry name" value="FERREDOXIN III"/>
    <property type="match status" value="1"/>
</dbReference>
<evidence type="ECO:0000313" key="6">
    <source>
        <dbReference type="EMBL" id="ABQ26697.1"/>
    </source>
</evidence>
<dbReference type="InterPro" id="IPR050572">
    <property type="entry name" value="Fe-S_Ferredoxin"/>
</dbReference>
<evidence type="ECO:0000259" key="5">
    <source>
        <dbReference type="PROSITE" id="PS51379"/>
    </source>
</evidence>
<keyword evidence="2" id="KW-0479">Metal-binding</keyword>
<dbReference type="Proteomes" id="UP000006695">
    <property type="component" value="Chromosome"/>
</dbReference>
<dbReference type="KEGG" id="gur:Gura_2519"/>
<accession>A5G4H9</accession>
<dbReference type="PANTHER" id="PTHR43687">
    <property type="entry name" value="ADENYLYLSULFATE REDUCTASE, BETA SUBUNIT"/>
    <property type="match status" value="1"/>
</dbReference>
<evidence type="ECO:0000256" key="4">
    <source>
        <dbReference type="ARBA" id="ARBA00023014"/>
    </source>
</evidence>
<dbReference type="InterPro" id="IPR017896">
    <property type="entry name" value="4Fe4S_Fe-S-bd"/>
</dbReference>
<dbReference type="Gene3D" id="3.30.70.20">
    <property type="match status" value="1"/>
</dbReference>
<dbReference type="GO" id="GO:0051539">
    <property type="term" value="F:4 iron, 4 sulfur cluster binding"/>
    <property type="evidence" value="ECO:0007669"/>
    <property type="project" value="UniProtKB-KW"/>
</dbReference>
<dbReference type="Pfam" id="PF04015">
    <property type="entry name" value="DUF362"/>
    <property type="match status" value="1"/>
</dbReference>
<feature type="domain" description="4Fe-4S ferredoxin-type" evidence="5">
    <location>
        <begin position="314"/>
        <end position="343"/>
    </location>
</feature>
<gene>
    <name evidence="6" type="ordered locus">Gura_2519</name>
</gene>
<dbReference type="EMBL" id="CP000698">
    <property type="protein sequence ID" value="ABQ26697.1"/>
    <property type="molecule type" value="Genomic_DNA"/>
</dbReference>
<evidence type="ECO:0000256" key="3">
    <source>
        <dbReference type="ARBA" id="ARBA00023004"/>
    </source>
</evidence>
<proteinExistence type="predicted"/>